<dbReference type="SUPFAM" id="SSF109604">
    <property type="entry name" value="HD-domain/PDEase-like"/>
    <property type="match status" value="1"/>
</dbReference>
<keyword evidence="2" id="KW-1185">Reference proteome</keyword>
<dbReference type="Proteomes" id="UP001597233">
    <property type="component" value="Unassembled WGS sequence"/>
</dbReference>
<organism evidence="1 2">
    <name type="scientific">Paenibacillus wenxiniae</name>
    <dbReference type="NCBI Taxonomy" id="1636843"/>
    <lineage>
        <taxon>Bacteria</taxon>
        <taxon>Bacillati</taxon>
        <taxon>Bacillota</taxon>
        <taxon>Bacilli</taxon>
        <taxon>Bacillales</taxon>
        <taxon>Paenibacillaceae</taxon>
        <taxon>Paenibacillus</taxon>
    </lineage>
</organism>
<reference evidence="2" key="1">
    <citation type="journal article" date="2019" name="Int. J. Syst. Evol. Microbiol.">
        <title>The Global Catalogue of Microorganisms (GCM) 10K type strain sequencing project: providing services to taxonomists for standard genome sequencing and annotation.</title>
        <authorList>
            <consortium name="The Broad Institute Genomics Platform"/>
            <consortium name="The Broad Institute Genome Sequencing Center for Infectious Disease"/>
            <person name="Wu L."/>
            <person name="Ma J."/>
        </authorList>
    </citation>
    <scope>NUCLEOTIDE SEQUENCE [LARGE SCALE GENOMIC DNA]</scope>
    <source>
        <strain evidence="2">CCUG 54950</strain>
    </source>
</reference>
<accession>A0ABW4RIL0</accession>
<dbReference type="Pfam" id="PF13328">
    <property type="entry name" value="HD_4"/>
    <property type="match status" value="1"/>
</dbReference>
<dbReference type="PANTHER" id="PTHR46246:SF1">
    <property type="entry name" value="GUANOSINE-3',5'-BIS(DIPHOSPHATE) 3'-PYROPHOSPHOHYDROLASE MESH1"/>
    <property type="match status" value="1"/>
</dbReference>
<dbReference type="Gene3D" id="1.10.3210.10">
    <property type="entry name" value="Hypothetical protein af1432"/>
    <property type="match status" value="1"/>
</dbReference>
<evidence type="ECO:0000313" key="2">
    <source>
        <dbReference type="Proteomes" id="UP001597233"/>
    </source>
</evidence>
<dbReference type="PANTHER" id="PTHR46246">
    <property type="entry name" value="GUANOSINE-3',5'-BIS(DIPHOSPHATE) 3'-PYROPHOSPHOHYDROLASE MESH1"/>
    <property type="match status" value="1"/>
</dbReference>
<evidence type="ECO:0000313" key="1">
    <source>
        <dbReference type="EMBL" id="MFD1886051.1"/>
    </source>
</evidence>
<sequence length="149" mass="16962">MSNLDRAIILATRAHSGQVDRAGQPYILHPLRVMLKMNAEEARIVAVLHDVLEDTEVTAHDLAAEGFSEEIIEAVQAMSRREEEDYEAFIQRAKQNSIARTVKMADIEDNMDPSRNMEPSEKDMERLSKYGRALDELMTETQESHGMME</sequence>
<gene>
    <name evidence="1" type="ORF">ACFSC9_10995</name>
</gene>
<dbReference type="InterPro" id="IPR052194">
    <property type="entry name" value="MESH1"/>
</dbReference>
<dbReference type="RefSeq" id="WP_347324969.1">
    <property type="nucleotide sequence ID" value="NZ_JBCGUH010000004.1"/>
</dbReference>
<dbReference type="EMBL" id="JBHUEH010000014">
    <property type="protein sequence ID" value="MFD1886051.1"/>
    <property type="molecule type" value="Genomic_DNA"/>
</dbReference>
<name>A0ABW4RIL0_9BACL</name>
<protein>
    <submittedName>
        <fullName evidence="1">HD domain-containing protein</fullName>
    </submittedName>
</protein>
<comment type="caution">
    <text evidence="1">The sequence shown here is derived from an EMBL/GenBank/DDBJ whole genome shotgun (WGS) entry which is preliminary data.</text>
</comment>
<proteinExistence type="predicted"/>